<keyword evidence="1 5" id="KW-0489">Methyltransferase</keyword>
<dbReference type="PANTHER" id="PTHR43464:SF19">
    <property type="entry name" value="UBIQUINONE BIOSYNTHESIS O-METHYLTRANSFERASE, MITOCHONDRIAL"/>
    <property type="match status" value="1"/>
</dbReference>
<dbReference type="Pfam" id="PF08241">
    <property type="entry name" value="Methyltransf_11"/>
    <property type="match status" value="1"/>
</dbReference>
<dbReference type="OrthoDB" id="9801538at2"/>
<proteinExistence type="inferred from homology"/>
<keyword evidence="4 5" id="KW-0949">S-adenosyl-L-methionine</keyword>
<dbReference type="EC" id="2.1.1.222" evidence="5"/>
<keyword evidence="2 5" id="KW-0808">Transferase</keyword>
<comment type="pathway">
    <text evidence="5">Cofactor biosynthesis; ubiquinone biosynthesis.</text>
</comment>
<feature type="domain" description="Methyltransferase type 11" evidence="6">
    <location>
        <begin position="71"/>
        <end position="166"/>
    </location>
</feature>
<name>A0A6N8ECA8_9GAMM</name>
<dbReference type="UniPathway" id="UPA00232"/>
<dbReference type="SUPFAM" id="SSF53335">
    <property type="entry name" value="S-adenosyl-L-methionine-dependent methyltransferases"/>
    <property type="match status" value="1"/>
</dbReference>
<evidence type="ECO:0000256" key="1">
    <source>
        <dbReference type="ARBA" id="ARBA00022603"/>
    </source>
</evidence>
<dbReference type="AlphaFoldDB" id="A0A6N8ECA8"/>
<feature type="binding site" evidence="5">
    <location>
        <position position="138"/>
    </location>
    <ligand>
        <name>S-adenosyl-L-methionine</name>
        <dbReference type="ChEBI" id="CHEBI:59789"/>
    </ligand>
</feature>
<comment type="caution">
    <text evidence="7">The sequence shown here is derived from an EMBL/GenBank/DDBJ whole genome shotgun (WGS) entry which is preliminary data.</text>
</comment>
<sequence>MSAVHLSAPSIDPEEVAYFERLAHRWWDTEGPFWPLHRLNAFRVDYIRRHLCATLDRDPSAERPFEGLRILDIGCGGGILSESMAQLGAQVTGIDITEKNLQVARMHAQWSELEIDYRLESVEQLAEAGTQFDVVLNMEVVEHVEHLPDFLADCARLARPGGVMVVASINRTPAAWVMAILGAERILRWLPRGTHHYHKLVQPAEVAHGLGEGYRLVHETGVRVNPFNRVFGYTRWKGVNYMMVWQRRND</sequence>
<dbReference type="GO" id="GO:0032259">
    <property type="term" value="P:methylation"/>
    <property type="evidence" value="ECO:0007669"/>
    <property type="project" value="UniProtKB-KW"/>
</dbReference>
<evidence type="ECO:0000313" key="7">
    <source>
        <dbReference type="EMBL" id="MTW21815.1"/>
    </source>
</evidence>
<evidence type="ECO:0000256" key="3">
    <source>
        <dbReference type="ARBA" id="ARBA00022688"/>
    </source>
</evidence>
<dbReference type="EMBL" id="WNKT01000025">
    <property type="protein sequence ID" value="MTW21815.1"/>
    <property type="molecule type" value="Genomic_DNA"/>
</dbReference>
<dbReference type="HAMAP" id="MF_00472">
    <property type="entry name" value="UbiG"/>
    <property type="match status" value="1"/>
</dbReference>
<keyword evidence="8" id="KW-1185">Reference proteome</keyword>
<keyword evidence="3 5" id="KW-0831">Ubiquinone biosynthesis</keyword>
<reference evidence="7 8" key="1">
    <citation type="submission" date="2019-11" db="EMBL/GenBank/DDBJ databases">
        <title>Whole-genome sequence of the anaerobic purple sulfur bacterium Allochromatium palmeri DSM 15591.</title>
        <authorList>
            <person name="Kyndt J.A."/>
            <person name="Meyer T.E."/>
        </authorList>
    </citation>
    <scope>NUCLEOTIDE SEQUENCE [LARGE SCALE GENOMIC DNA]</scope>
    <source>
        <strain evidence="7 8">DSM 15591</strain>
    </source>
</reference>
<dbReference type="GO" id="GO:0061542">
    <property type="term" value="F:3-demethylubiquinol 3-O-methyltransferase activity"/>
    <property type="evidence" value="ECO:0007669"/>
    <property type="project" value="UniProtKB-UniRule"/>
</dbReference>
<organism evidence="7 8">
    <name type="scientific">Allochromatium palmeri</name>
    <dbReference type="NCBI Taxonomy" id="231048"/>
    <lineage>
        <taxon>Bacteria</taxon>
        <taxon>Pseudomonadati</taxon>
        <taxon>Pseudomonadota</taxon>
        <taxon>Gammaproteobacteria</taxon>
        <taxon>Chromatiales</taxon>
        <taxon>Chromatiaceae</taxon>
        <taxon>Allochromatium</taxon>
    </lineage>
</organism>
<dbReference type="GO" id="GO:0010420">
    <property type="term" value="F:polyprenyldihydroxybenzoate methyltransferase activity"/>
    <property type="evidence" value="ECO:0007669"/>
    <property type="project" value="InterPro"/>
</dbReference>
<comment type="catalytic activity">
    <reaction evidence="5">
        <text>a 3-(all-trans-polyprenyl)benzene-1,2-diol + S-adenosyl-L-methionine = a 2-methoxy-6-(all-trans-polyprenyl)phenol + S-adenosyl-L-homocysteine + H(+)</text>
        <dbReference type="Rhea" id="RHEA:31411"/>
        <dbReference type="Rhea" id="RHEA-COMP:9550"/>
        <dbReference type="Rhea" id="RHEA-COMP:9551"/>
        <dbReference type="ChEBI" id="CHEBI:15378"/>
        <dbReference type="ChEBI" id="CHEBI:57856"/>
        <dbReference type="ChEBI" id="CHEBI:59789"/>
        <dbReference type="ChEBI" id="CHEBI:62729"/>
        <dbReference type="ChEBI" id="CHEBI:62731"/>
        <dbReference type="EC" id="2.1.1.222"/>
    </reaction>
</comment>
<dbReference type="InterPro" id="IPR029063">
    <property type="entry name" value="SAM-dependent_MTases_sf"/>
</dbReference>
<protein>
    <recommendedName>
        <fullName evidence="5">Ubiquinone biosynthesis O-methyltransferase</fullName>
    </recommendedName>
    <alternativeName>
        <fullName evidence="5">2-polyprenyl-6-hydroxyphenol methylase</fullName>
        <ecNumber evidence="5">2.1.1.222</ecNumber>
    </alternativeName>
    <alternativeName>
        <fullName evidence="5">3-demethylubiquinone 3-O-methyltransferase</fullName>
        <ecNumber evidence="5">2.1.1.64</ecNumber>
    </alternativeName>
</protein>
<accession>A0A6N8ECA8</accession>
<dbReference type="Proteomes" id="UP000434044">
    <property type="component" value="Unassembled WGS sequence"/>
</dbReference>
<comment type="similarity">
    <text evidence="5">Belongs to the methyltransferase superfamily. UbiG/COQ3 family.</text>
</comment>
<dbReference type="GO" id="GO:0102208">
    <property type="term" value="F:2-polyprenyl-6-hydroxyphenol methylase activity"/>
    <property type="evidence" value="ECO:0007669"/>
    <property type="project" value="UniProtKB-EC"/>
</dbReference>
<gene>
    <name evidence="5 7" type="primary">ubiG</name>
    <name evidence="7" type="ORF">GJ668_12020</name>
</gene>
<evidence type="ECO:0000256" key="2">
    <source>
        <dbReference type="ARBA" id="ARBA00022679"/>
    </source>
</evidence>
<feature type="binding site" evidence="5">
    <location>
        <position position="43"/>
    </location>
    <ligand>
        <name>S-adenosyl-L-methionine</name>
        <dbReference type="ChEBI" id="CHEBI:59789"/>
    </ligand>
</feature>
<comment type="function">
    <text evidence="5">O-methyltransferase that catalyzes the 2 O-methylation steps in the ubiquinone biosynthetic pathway.</text>
</comment>
<feature type="binding site" evidence="5">
    <location>
        <position position="95"/>
    </location>
    <ligand>
        <name>S-adenosyl-L-methionine</name>
        <dbReference type="ChEBI" id="CHEBI:59789"/>
    </ligand>
</feature>
<evidence type="ECO:0000256" key="4">
    <source>
        <dbReference type="ARBA" id="ARBA00022691"/>
    </source>
</evidence>
<evidence type="ECO:0000256" key="5">
    <source>
        <dbReference type="HAMAP-Rule" id="MF_00472"/>
    </source>
</evidence>
<dbReference type="CDD" id="cd02440">
    <property type="entry name" value="AdoMet_MTases"/>
    <property type="match status" value="1"/>
</dbReference>
<evidence type="ECO:0000259" key="6">
    <source>
        <dbReference type="Pfam" id="PF08241"/>
    </source>
</evidence>
<dbReference type="Gene3D" id="3.40.50.150">
    <property type="entry name" value="Vaccinia Virus protein VP39"/>
    <property type="match status" value="1"/>
</dbReference>
<dbReference type="PANTHER" id="PTHR43464">
    <property type="entry name" value="METHYLTRANSFERASE"/>
    <property type="match status" value="1"/>
</dbReference>
<dbReference type="InterPro" id="IPR013216">
    <property type="entry name" value="Methyltransf_11"/>
</dbReference>
<dbReference type="InterPro" id="IPR010233">
    <property type="entry name" value="UbiG_MeTrfase"/>
</dbReference>
<dbReference type="EC" id="2.1.1.64" evidence="5"/>
<dbReference type="RefSeq" id="WP_155450394.1">
    <property type="nucleotide sequence ID" value="NZ_WNKT01000025.1"/>
</dbReference>
<evidence type="ECO:0000313" key="8">
    <source>
        <dbReference type="Proteomes" id="UP000434044"/>
    </source>
</evidence>
<dbReference type="NCBIfam" id="TIGR01983">
    <property type="entry name" value="UbiG"/>
    <property type="match status" value="1"/>
</dbReference>
<comment type="catalytic activity">
    <reaction evidence="5">
        <text>a 3-demethylubiquinol + S-adenosyl-L-methionine = a ubiquinol + S-adenosyl-L-homocysteine + H(+)</text>
        <dbReference type="Rhea" id="RHEA:44380"/>
        <dbReference type="Rhea" id="RHEA-COMP:9566"/>
        <dbReference type="Rhea" id="RHEA-COMP:10914"/>
        <dbReference type="ChEBI" id="CHEBI:15378"/>
        <dbReference type="ChEBI" id="CHEBI:17976"/>
        <dbReference type="ChEBI" id="CHEBI:57856"/>
        <dbReference type="ChEBI" id="CHEBI:59789"/>
        <dbReference type="ChEBI" id="CHEBI:84422"/>
        <dbReference type="EC" id="2.1.1.64"/>
    </reaction>
</comment>
<feature type="binding site" evidence="5">
    <location>
        <position position="74"/>
    </location>
    <ligand>
        <name>S-adenosyl-L-methionine</name>
        <dbReference type="ChEBI" id="CHEBI:59789"/>
    </ligand>
</feature>